<reference evidence="2 3" key="1">
    <citation type="submission" date="2017-05" db="EMBL/GenBank/DDBJ databases">
        <title>Genome Sequence of Loktanella vestfoldensis Strain SMR4r Isolated from a Culture of the Diatom Skeletonema marinoi.</title>
        <authorList>
            <person name="Topel M."/>
            <person name="Pinder M.I.M."/>
            <person name="Johansson O.N."/>
            <person name="Kourtchenko O."/>
            <person name="Godhe A."/>
            <person name="Clarke A.K."/>
        </authorList>
    </citation>
    <scope>NUCLEOTIDE SEQUENCE [LARGE SCALE GENOMIC DNA]</scope>
    <source>
        <strain evidence="2 3">SMR4r</strain>
    </source>
</reference>
<dbReference type="OrthoDB" id="7746116at2"/>
<keyword evidence="3" id="KW-1185">Reference proteome</keyword>
<evidence type="ECO:0000313" key="2">
    <source>
        <dbReference type="EMBL" id="ARU00490.1"/>
    </source>
</evidence>
<dbReference type="Proteomes" id="UP000195273">
    <property type="component" value="Chromosome"/>
</dbReference>
<feature type="coiled-coil region" evidence="1">
    <location>
        <begin position="38"/>
        <end position="97"/>
    </location>
</feature>
<organism evidence="2 3">
    <name type="scientific">Yoonia vestfoldensis</name>
    <dbReference type="NCBI Taxonomy" id="245188"/>
    <lineage>
        <taxon>Bacteria</taxon>
        <taxon>Pseudomonadati</taxon>
        <taxon>Pseudomonadota</taxon>
        <taxon>Alphaproteobacteria</taxon>
        <taxon>Rhodobacterales</taxon>
        <taxon>Paracoccaceae</taxon>
        <taxon>Yoonia</taxon>
    </lineage>
</organism>
<keyword evidence="1" id="KW-0175">Coiled coil</keyword>
<dbReference type="KEGG" id="lvs:LOKVESSMR4R_01162"/>
<accession>A0A1Y0EAR9</accession>
<dbReference type="AlphaFoldDB" id="A0A1Y0EAR9"/>
<protein>
    <submittedName>
        <fullName evidence="2">Uncharacterized protein</fullName>
    </submittedName>
</protein>
<name>A0A1Y0EAR9_9RHOB</name>
<gene>
    <name evidence="2" type="ORF">LOKVESSMR4R_01162</name>
</gene>
<dbReference type="RefSeq" id="WP_157898148.1">
    <property type="nucleotide sequence ID" value="NZ_CP021431.1"/>
</dbReference>
<evidence type="ECO:0000256" key="1">
    <source>
        <dbReference type="SAM" id="Coils"/>
    </source>
</evidence>
<evidence type="ECO:0000313" key="3">
    <source>
        <dbReference type="Proteomes" id="UP000195273"/>
    </source>
</evidence>
<proteinExistence type="predicted"/>
<dbReference type="EMBL" id="CP021431">
    <property type="protein sequence ID" value="ARU00490.1"/>
    <property type="molecule type" value="Genomic_DNA"/>
</dbReference>
<sequence length="165" mass="15902">MRALAILIILAVAGFFGYQYAVEGRSPNAAIGVLTGATAAAEAEAAAAEAAAAEAEAEAAAAEAAAAEAAAAEAAAAEAAAAEAAAAEAAAAEAAAADVVVDDIPATVDLLTIDGFNADQVIALIAGSDLAEAEKTTLISAVTAAQNSPALLQPMLERLQQALGE</sequence>